<gene>
    <name evidence="1" type="ORF">HNR67_002499</name>
</gene>
<sequence>MPHTIGSIFVPKIFPWRRSSTLPEAREGLTYGSPELEAVRAAARAGDRTAVAALIACAQDSDDRSDTVLVAASTVVAGHGGTVPRWLLDWVTGEPGDPIGWTLRGAVEVLRAWEVRGYHRVREPGPGFPRMLDAAEVMCARAAELDPADPTPWVWLVHLARGQDGPPTALRERWTRLRALAPQHLRGHEQMLISLSPKWGHPPRVMTEFVAGAVATAPVGSALNLLVLRGYLEEWVECSPGGQRRLLERPEVRAHAQQAVDRWLHPHGVDPRARISGHNLVAFWYSLCGEPELARPHFEATRGHADRYPWSYLRADFLRAYLRCRQRSGLV</sequence>
<dbReference type="EMBL" id="JACHMH010000001">
    <property type="protein sequence ID" value="MBB4676381.1"/>
    <property type="molecule type" value="Genomic_DNA"/>
</dbReference>
<dbReference type="AlphaFoldDB" id="A0A7W7CAN2"/>
<name>A0A7W7CAN2_9PSEU</name>
<accession>A0A7W7CAN2</accession>
<protein>
    <recommendedName>
        <fullName evidence="3">DUF4034 domain-containing protein</fullName>
    </recommendedName>
</protein>
<dbReference type="RefSeq" id="WP_185002213.1">
    <property type="nucleotide sequence ID" value="NZ_BAAAUI010000056.1"/>
</dbReference>
<proteinExistence type="predicted"/>
<reference evidence="1 2" key="1">
    <citation type="submission" date="2020-08" db="EMBL/GenBank/DDBJ databases">
        <title>Sequencing the genomes of 1000 actinobacteria strains.</title>
        <authorList>
            <person name="Klenk H.-P."/>
        </authorList>
    </citation>
    <scope>NUCLEOTIDE SEQUENCE [LARGE SCALE GENOMIC DNA]</scope>
    <source>
        <strain evidence="1 2">DSM 44230</strain>
    </source>
</reference>
<evidence type="ECO:0000313" key="2">
    <source>
        <dbReference type="Proteomes" id="UP000533598"/>
    </source>
</evidence>
<comment type="caution">
    <text evidence="1">The sequence shown here is derived from an EMBL/GenBank/DDBJ whole genome shotgun (WGS) entry which is preliminary data.</text>
</comment>
<evidence type="ECO:0008006" key="3">
    <source>
        <dbReference type="Google" id="ProtNLM"/>
    </source>
</evidence>
<keyword evidence="2" id="KW-1185">Reference proteome</keyword>
<organism evidence="1 2">
    <name type="scientific">Crossiella cryophila</name>
    <dbReference type="NCBI Taxonomy" id="43355"/>
    <lineage>
        <taxon>Bacteria</taxon>
        <taxon>Bacillati</taxon>
        <taxon>Actinomycetota</taxon>
        <taxon>Actinomycetes</taxon>
        <taxon>Pseudonocardiales</taxon>
        <taxon>Pseudonocardiaceae</taxon>
        <taxon>Crossiella</taxon>
    </lineage>
</organism>
<dbReference type="Proteomes" id="UP000533598">
    <property type="component" value="Unassembled WGS sequence"/>
</dbReference>
<evidence type="ECO:0000313" key="1">
    <source>
        <dbReference type="EMBL" id="MBB4676381.1"/>
    </source>
</evidence>